<evidence type="ECO:0000313" key="1">
    <source>
        <dbReference type="Proteomes" id="UP000887563"/>
    </source>
</evidence>
<sequence>MFCLVPLNILTDKFKRFFIGTRGGSEQSEVSEIGTVGNRKWLKSRNSEIGNQNFFSEIGRKKTSELGIPTRL</sequence>
<reference evidence="2" key="1">
    <citation type="submission" date="2022-11" db="UniProtKB">
        <authorList>
            <consortium name="WormBaseParasite"/>
        </authorList>
    </citation>
    <scope>IDENTIFICATION</scope>
</reference>
<evidence type="ECO:0000313" key="2">
    <source>
        <dbReference type="WBParaSite" id="Minc3s00001g00026"/>
    </source>
</evidence>
<dbReference type="AlphaFoldDB" id="A0A914KFE9"/>
<protein>
    <submittedName>
        <fullName evidence="2">Ovule protein</fullName>
    </submittedName>
</protein>
<proteinExistence type="predicted"/>
<dbReference type="WBParaSite" id="Minc3s00001g00026">
    <property type="protein sequence ID" value="Minc3s00001g00026"/>
    <property type="gene ID" value="Minc3s00001g00026"/>
</dbReference>
<dbReference type="Proteomes" id="UP000887563">
    <property type="component" value="Unplaced"/>
</dbReference>
<accession>A0A914KFE9</accession>
<keyword evidence="1" id="KW-1185">Reference proteome</keyword>
<organism evidence="1 2">
    <name type="scientific">Meloidogyne incognita</name>
    <name type="common">Southern root-knot nematode worm</name>
    <name type="synonym">Oxyuris incognita</name>
    <dbReference type="NCBI Taxonomy" id="6306"/>
    <lineage>
        <taxon>Eukaryota</taxon>
        <taxon>Metazoa</taxon>
        <taxon>Ecdysozoa</taxon>
        <taxon>Nematoda</taxon>
        <taxon>Chromadorea</taxon>
        <taxon>Rhabditida</taxon>
        <taxon>Tylenchina</taxon>
        <taxon>Tylenchomorpha</taxon>
        <taxon>Tylenchoidea</taxon>
        <taxon>Meloidogynidae</taxon>
        <taxon>Meloidogyninae</taxon>
        <taxon>Meloidogyne</taxon>
        <taxon>Meloidogyne incognita group</taxon>
    </lineage>
</organism>
<name>A0A914KFE9_MELIC</name>